<dbReference type="CDD" id="cd02788">
    <property type="entry name" value="MopB_CT_NDH-1_NuoG2-N7"/>
    <property type="match status" value="1"/>
</dbReference>
<dbReference type="RefSeq" id="WP_324274475.1">
    <property type="nucleotide sequence ID" value="NZ_CP141261.1"/>
</dbReference>
<dbReference type="Gene3D" id="2.40.40.20">
    <property type="match status" value="1"/>
</dbReference>
<feature type="domain" description="Molybdopterin dinucleotide-binding" evidence="2">
    <location>
        <begin position="15"/>
        <end position="79"/>
    </location>
</feature>
<accession>A0ABZ1AZR0</accession>
<dbReference type="InterPro" id="IPR009010">
    <property type="entry name" value="Asp_de-COase-like_dom_sf"/>
</dbReference>
<evidence type="ECO:0000259" key="2">
    <source>
        <dbReference type="Pfam" id="PF01568"/>
    </source>
</evidence>
<dbReference type="EMBL" id="CP141261">
    <property type="protein sequence ID" value="WRL63138.1"/>
    <property type="molecule type" value="Genomic_DNA"/>
</dbReference>
<dbReference type="Pfam" id="PF01568">
    <property type="entry name" value="Molydop_binding"/>
    <property type="match status" value="1"/>
</dbReference>
<evidence type="ECO:0000313" key="4">
    <source>
        <dbReference type="Proteomes" id="UP001324287"/>
    </source>
</evidence>
<reference evidence="3 4" key="1">
    <citation type="submission" date="2023-12" db="EMBL/GenBank/DDBJ databases">
        <title>Blastococcus brunescens sp. nov., an actonobacterium isolated from sandstone collected in sahara desert.</title>
        <authorList>
            <person name="Gtari M."/>
            <person name="Ghodhbane F."/>
        </authorList>
    </citation>
    <scope>NUCLEOTIDE SEQUENCE [LARGE SCALE GENOMIC DNA]</scope>
    <source>
        <strain evidence="3 4">BMG 8361</strain>
    </source>
</reference>
<sequence>MLASWRQLIDAGTLQRDEPELAGTARPPVVRIGPDAAGRLGVVDGDRVAVSGATGSITLPVRVTPMPDQVVWLPMRSPGSDVRSDLGTGPGGVVRLSVSSAHPSTPVSSAHPSTPTAGRS</sequence>
<organism evidence="3 4">
    <name type="scientific">Blastococcus brunescens</name>
    <dbReference type="NCBI Taxonomy" id="1564165"/>
    <lineage>
        <taxon>Bacteria</taxon>
        <taxon>Bacillati</taxon>
        <taxon>Actinomycetota</taxon>
        <taxon>Actinomycetes</taxon>
        <taxon>Geodermatophilales</taxon>
        <taxon>Geodermatophilaceae</taxon>
        <taxon>Blastococcus</taxon>
    </lineage>
</organism>
<name>A0ABZ1AZR0_9ACTN</name>
<gene>
    <name evidence="3" type="ORF">U6N30_25560</name>
</gene>
<proteinExistence type="predicted"/>
<protein>
    <submittedName>
        <fullName evidence="3">Molybdopterin dinucleotide binding domain-containing protein</fullName>
    </submittedName>
</protein>
<keyword evidence="4" id="KW-1185">Reference proteome</keyword>
<dbReference type="Proteomes" id="UP001324287">
    <property type="component" value="Chromosome"/>
</dbReference>
<dbReference type="SUPFAM" id="SSF50692">
    <property type="entry name" value="ADC-like"/>
    <property type="match status" value="1"/>
</dbReference>
<feature type="region of interest" description="Disordered" evidence="1">
    <location>
        <begin position="80"/>
        <end position="120"/>
    </location>
</feature>
<evidence type="ECO:0000256" key="1">
    <source>
        <dbReference type="SAM" id="MobiDB-lite"/>
    </source>
</evidence>
<dbReference type="InterPro" id="IPR006657">
    <property type="entry name" value="MoPterin_dinucl-bd_dom"/>
</dbReference>
<evidence type="ECO:0000313" key="3">
    <source>
        <dbReference type="EMBL" id="WRL63138.1"/>
    </source>
</evidence>
<feature type="compositionally biased region" description="Polar residues" evidence="1">
    <location>
        <begin position="97"/>
        <end position="120"/>
    </location>
</feature>